<reference evidence="2 3" key="1">
    <citation type="submission" date="2019-02" db="EMBL/GenBank/DDBJ databases">
        <title>Flavobacterium sp. RD-2-33 isolated from forest soil.</title>
        <authorList>
            <person name="Chaudhary D.K."/>
        </authorList>
    </citation>
    <scope>NUCLEOTIDE SEQUENCE [LARGE SCALE GENOMIC DNA]</scope>
    <source>
        <strain evidence="2 3">RD-2-33</strain>
    </source>
</reference>
<keyword evidence="1" id="KW-0732">Signal</keyword>
<organism evidence="2 3">
    <name type="scientific">Flavobacterium silvisoli</name>
    <dbReference type="NCBI Taxonomy" id="2529433"/>
    <lineage>
        <taxon>Bacteria</taxon>
        <taxon>Pseudomonadati</taxon>
        <taxon>Bacteroidota</taxon>
        <taxon>Flavobacteriia</taxon>
        <taxon>Flavobacteriales</taxon>
        <taxon>Flavobacteriaceae</taxon>
        <taxon>Flavobacterium</taxon>
    </lineage>
</organism>
<comment type="caution">
    <text evidence="2">The sequence shown here is derived from an EMBL/GenBank/DDBJ whole genome shotgun (WGS) entry which is preliminary data.</text>
</comment>
<dbReference type="EMBL" id="SJPE01000002">
    <property type="protein sequence ID" value="TBX70709.1"/>
    <property type="molecule type" value="Genomic_DNA"/>
</dbReference>
<dbReference type="Gene3D" id="2.40.160.60">
    <property type="entry name" value="Outer membrane protein transport protein (OMPP1/FadL/TodX)"/>
    <property type="match status" value="1"/>
</dbReference>
<dbReference type="SUPFAM" id="SSF56935">
    <property type="entry name" value="Porins"/>
    <property type="match status" value="1"/>
</dbReference>
<dbReference type="RefSeq" id="WP_131475159.1">
    <property type="nucleotide sequence ID" value="NZ_SJPE01000002.1"/>
</dbReference>
<evidence type="ECO:0000313" key="2">
    <source>
        <dbReference type="EMBL" id="TBX70709.1"/>
    </source>
</evidence>
<evidence type="ECO:0000256" key="1">
    <source>
        <dbReference type="SAM" id="SignalP"/>
    </source>
</evidence>
<dbReference type="OrthoDB" id="1160493at2"/>
<evidence type="ECO:0008006" key="4">
    <source>
        <dbReference type="Google" id="ProtNLM"/>
    </source>
</evidence>
<accession>A0A4V2L5H7</accession>
<feature type="chain" id="PRO_5020356248" description="Alpha-ketoglutarate decarboxylase" evidence="1">
    <location>
        <begin position="28"/>
        <end position="182"/>
    </location>
</feature>
<name>A0A4V2L5H7_9FLAO</name>
<evidence type="ECO:0000313" key="3">
    <source>
        <dbReference type="Proteomes" id="UP000293300"/>
    </source>
</evidence>
<protein>
    <recommendedName>
        <fullName evidence="4">Alpha-ketoglutarate decarboxylase</fullName>
    </recommendedName>
</protein>
<dbReference type="AlphaFoldDB" id="A0A4V2L5H7"/>
<keyword evidence="3" id="KW-1185">Reference proteome</keyword>
<gene>
    <name evidence="2" type="ORF">EZL74_03280</name>
</gene>
<dbReference type="Proteomes" id="UP000293300">
    <property type="component" value="Unassembled WGS sequence"/>
</dbReference>
<proteinExistence type="predicted"/>
<feature type="signal peptide" evidence="1">
    <location>
        <begin position="1"/>
        <end position="27"/>
    </location>
</feature>
<sequence>MKKNVAKFYIAFLGLLLFLGFSNTVLAQEKPLPKAQTDDFWDHVQFGGGFGISTSKDYTDITIAPSAIYNFDDYFALGLGLQYSHLKQRNFYNSNIVGGNIIGLFNPIEEIQLSLELEEIHVNNTYTDLYNNIKKSFWNTGLYVGGGYRADNVTIGARFNVLFDKNKDIYGSAFMPFIRVYF</sequence>